<dbReference type="EMBL" id="BGPR01004405">
    <property type="protein sequence ID" value="GBM99312.1"/>
    <property type="molecule type" value="Genomic_DNA"/>
</dbReference>
<dbReference type="AlphaFoldDB" id="A0A4Y2KD66"/>
<name>A0A4Y2KD66_ARAVE</name>
<sequence>MNLLPCVLRKGYSRGRMVGKRPPRWGESNSCRFLPKVPVLKEKEEKVSSGLKRYTDLDYSFPFRSMDLRNIYPVELGDKHSMTYDVRMISARDKVFLQLN</sequence>
<dbReference type="Proteomes" id="UP000499080">
    <property type="component" value="Unassembled WGS sequence"/>
</dbReference>
<gene>
    <name evidence="1" type="ORF">AVEN_258411_1</name>
</gene>
<reference evidence="1 2" key="1">
    <citation type="journal article" date="2019" name="Sci. Rep.">
        <title>Orb-weaving spider Araneus ventricosus genome elucidates the spidroin gene catalogue.</title>
        <authorList>
            <person name="Kono N."/>
            <person name="Nakamura H."/>
            <person name="Ohtoshi R."/>
            <person name="Moran D.A.P."/>
            <person name="Shinohara A."/>
            <person name="Yoshida Y."/>
            <person name="Fujiwara M."/>
            <person name="Mori M."/>
            <person name="Tomita M."/>
            <person name="Arakawa K."/>
        </authorList>
    </citation>
    <scope>NUCLEOTIDE SEQUENCE [LARGE SCALE GENOMIC DNA]</scope>
</reference>
<evidence type="ECO:0000313" key="2">
    <source>
        <dbReference type="Proteomes" id="UP000499080"/>
    </source>
</evidence>
<protein>
    <submittedName>
        <fullName evidence="1">Uncharacterized protein</fullName>
    </submittedName>
</protein>
<keyword evidence="2" id="KW-1185">Reference proteome</keyword>
<proteinExistence type="predicted"/>
<accession>A0A4Y2KD66</accession>
<evidence type="ECO:0000313" key="1">
    <source>
        <dbReference type="EMBL" id="GBM99312.1"/>
    </source>
</evidence>
<comment type="caution">
    <text evidence="1">The sequence shown here is derived from an EMBL/GenBank/DDBJ whole genome shotgun (WGS) entry which is preliminary data.</text>
</comment>
<organism evidence="1 2">
    <name type="scientific">Araneus ventricosus</name>
    <name type="common">Orbweaver spider</name>
    <name type="synonym">Epeira ventricosa</name>
    <dbReference type="NCBI Taxonomy" id="182803"/>
    <lineage>
        <taxon>Eukaryota</taxon>
        <taxon>Metazoa</taxon>
        <taxon>Ecdysozoa</taxon>
        <taxon>Arthropoda</taxon>
        <taxon>Chelicerata</taxon>
        <taxon>Arachnida</taxon>
        <taxon>Araneae</taxon>
        <taxon>Araneomorphae</taxon>
        <taxon>Entelegynae</taxon>
        <taxon>Araneoidea</taxon>
        <taxon>Araneidae</taxon>
        <taxon>Araneus</taxon>
    </lineage>
</organism>